<reference evidence="7 8" key="1">
    <citation type="submission" date="2014-05" db="EMBL/GenBank/DDBJ databases">
        <title>ATOL: Assembling a taxonomically balanced genome-scale reconstruction of the evolutionary history of the Enterobacteriaceae.</title>
        <authorList>
            <person name="Plunkett G.III."/>
            <person name="Neeno-Eckwall E.C."/>
            <person name="Glasner J.D."/>
            <person name="Perna N.T."/>
        </authorList>
    </citation>
    <scope>NUCLEOTIDE SEQUENCE [LARGE SCALE GENOMIC DNA]</scope>
    <source>
        <strain evidence="7 8">ATCC 33852</strain>
    </source>
</reference>
<dbReference type="InterPro" id="IPR014710">
    <property type="entry name" value="RmlC-like_jellyroll"/>
</dbReference>
<comment type="similarity">
    <text evidence="1">Belongs to the cysteine dioxygenase family.</text>
</comment>
<comment type="caution">
    <text evidence="7">The sequence shown here is derived from an EMBL/GenBank/DDBJ whole genome shotgun (WGS) entry which is preliminary data.</text>
</comment>
<evidence type="ECO:0000256" key="2">
    <source>
        <dbReference type="ARBA" id="ARBA00022723"/>
    </source>
</evidence>
<dbReference type="GeneID" id="78379968"/>
<dbReference type="STRING" id="910964.GEAM_1621"/>
<keyword evidence="3 7" id="KW-0223">Dioxygenase</keyword>
<dbReference type="Gene3D" id="1.20.5.440">
    <property type="entry name" value="ATP synthase delta/epsilon subunit, C-terminal domain"/>
    <property type="match status" value="1"/>
</dbReference>
<dbReference type="GO" id="GO:0008198">
    <property type="term" value="F:ferrous iron binding"/>
    <property type="evidence" value="ECO:0007669"/>
    <property type="project" value="TreeGrafter"/>
</dbReference>
<evidence type="ECO:0000256" key="6">
    <source>
        <dbReference type="PIRSR" id="PIRSR610300-51"/>
    </source>
</evidence>
<dbReference type="InterPro" id="IPR010300">
    <property type="entry name" value="CDO_1"/>
</dbReference>
<evidence type="ECO:0000256" key="1">
    <source>
        <dbReference type="ARBA" id="ARBA00006622"/>
    </source>
</evidence>
<sequence>MTTRHYAPLREFLASLTRLVSEPHGEQEVLAQGAELLGQLVANDVWLDDEFAVPHPDHYQQYLLYADPLSRFSVVSFVWGPGQVTPIHDHRVWGLIGMLRGEEISQNYVRNGLGELAAEGQPVRLTPGSVEKISPSELDIHQVSNAFSDRVSVSIHVYGGNIGAVSRAVYLPDGQQKTFISGYSNRTLPNLWDLSKEQHLLKEKQHD</sequence>
<dbReference type="AlphaFoldDB" id="A0A085GE50"/>
<dbReference type="PANTHER" id="PTHR12918:SF1">
    <property type="entry name" value="CYSTEINE DIOXYGENASE TYPE 1"/>
    <property type="match status" value="1"/>
</dbReference>
<feature type="binding site" evidence="6">
    <location>
        <position position="141"/>
    </location>
    <ligand>
        <name>Fe cation</name>
        <dbReference type="ChEBI" id="CHEBI:24875"/>
        <note>catalytic</note>
    </ligand>
</feature>
<gene>
    <name evidence="7" type="ORF">GEAM_1621</name>
</gene>
<protein>
    <submittedName>
        <fullName evidence="7">Cysteine dioxygenase</fullName>
        <ecNumber evidence="7">1.13.11.20</ecNumber>
    </submittedName>
</protein>
<dbReference type="EC" id="1.13.11.20" evidence="7"/>
<dbReference type="SUPFAM" id="SSF51182">
    <property type="entry name" value="RmlC-like cupins"/>
    <property type="match status" value="1"/>
</dbReference>
<dbReference type="EMBL" id="JMPJ01000045">
    <property type="protein sequence ID" value="KFC81995.1"/>
    <property type="molecule type" value="Genomic_DNA"/>
</dbReference>
<accession>A0A085GE50</accession>
<proteinExistence type="inferred from homology"/>
<keyword evidence="8" id="KW-1185">Reference proteome</keyword>
<organism evidence="7 8">
    <name type="scientific">Ewingella americana (strain ATCC 33852 / DSM 4580 / CCUG 14506 / JCM 5911 / LMG 7869 / NCTC 12157 / CDC 1468-78)</name>
    <dbReference type="NCBI Taxonomy" id="910964"/>
    <lineage>
        <taxon>Bacteria</taxon>
        <taxon>Pseudomonadati</taxon>
        <taxon>Pseudomonadota</taxon>
        <taxon>Gammaproteobacteria</taxon>
        <taxon>Enterobacterales</taxon>
        <taxon>Yersiniaceae</taxon>
        <taxon>Ewingella</taxon>
    </lineage>
</organism>
<dbReference type="OrthoDB" id="7059163at2"/>
<feature type="binding site" evidence="6">
    <location>
        <position position="90"/>
    </location>
    <ligand>
        <name>Fe cation</name>
        <dbReference type="ChEBI" id="CHEBI:24875"/>
        <note>catalytic</note>
    </ligand>
</feature>
<keyword evidence="2 6" id="KW-0479">Metal-binding</keyword>
<evidence type="ECO:0000313" key="7">
    <source>
        <dbReference type="EMBL" id="KFC81995.1"/>
    </source>
</evidence>
<dbReference type="GO" id="GO:0017172">
    <property type="term" value="F:cysteine dioxygenase activity"/>
    <property type="evidence" value="ECO:0007669"/>
    <property type="project" value="UniProtKB-EC"/>
</dbReference>
<evidence type="ECO:0000313" key="8">
    <source>
        <dbReference type="Proteomes" id="UP000028640"/>
    </source>
</evidence>
<dbReference type="RefSeq" id="WP_034790352.1">
    <property type="nucleotide sequence ID" value="NZ_JMPJ01000045.1"/>
</dbReference>
<dbReference type="Gene3D" id="2.60.120.10">
    <property type="entry name" value="Jelly Rolls"/>
    <property type="match status" value="1"/>
</dbReference>
<evidence type="ECO:0000256" key="5">
    <source>
        <dbReference type="ARBA" id="ARBA00023004"/>
    </source>
</evidence>
<dbReference type="InterPro" id="IPR011051">
    <property type="entry name" value="RmlC_Cupin_sf"/>
</dbReference>
<dbReference type="eggNOG" id="COG5553">
    <property type="taxonomic scope" value="Bacteria"/>
</dbReference>
<keyword evidence="5 6" id="KW-0408">Iron</keyword>
<dbReference type="Proteomes" id="UP000028640">
    <property type="component" value="Unassembled WGS sequence"/>
</dbReference>
<dbReference type="PANTHER" id="PTHR12918">
    <property type="entry name" value="CYSTEINE DIOXYGENASE"/>
    <property type="match status" value="1"/>
</dbReference>
<evidence type="ECO:0000256" key="4">
    <source>
        <dbReference type="ARBA" id="ARBA00023002"/>
    </source>
</evidence>
<evidence type="ECO:0000256" key="3">
    <source>
        <dbReference type="ARBA" id="ARBA00022964"/>
    </source>
</evidence>
<name>A0A085GE50_EWIA3</name>
<feature type="binding site" evidence="6">
    <location>
        <position position="88"/>
    </location>
    <ligand>
        <name>Fe cation</name>
        <dbReference type="ChEBI" id="CHEBI:24875"/>
        <note>catalytic</note>
    </ligand>
</feature>
<dbReference type="CDD" id="cd10548">
    <property type="entry name" value="cupin_CDO"/>
    <property type="match status" value="1"/>
</dbReference>
<keyword evidence="4 7" id="KW-0560">Oxidoreductase</keyword>
<dbReference type="Pfam" id="PF05995">
    <property type="entry name" value="CDO_I"/>
    <property type="match status" value="1"/>
</dbReference>